<gene>
    <name evidence="2" type="ORF">EV199_1395</name>
</gene>
<comment type="caution">
    <text evidence="2">The sequence shown here is derived from an EMBL/GenBank/DDBJ whole genome shotgun (WGS) entry which is preliminary data.</text>
</comment>
<proteinExistence type="predicted"/>
<dbReference type="Gene3D" id="2.160.20.10">
    <property type="entry name" value="Single-stranded right-handed beta-helix, Pectin lyase-like"/>
    <property type="match status" value="2"/>
</dbReference>
<dbReference type="AlphaFoldDB" id="A0A4V2F1Z8"/>
<dbReference type="InterPro" id="IPR011050">
    <property type="entry name" value="Pectin_lyase_fold/virulence"/>
</dbReference>
<dbReference type="SUPFAM" id="SSF51126">
    <property type="entry name" value="Pectin lyase-like"/>
    <property type="match status" value="2"/>
</dbReference>
<dbReference type="InterPro" id="IPR012334">
    <property type="entry name" value="Pectin_lyas_fold"/>
</dbReference>
<dbReference type="SMART" id="SM00710">
    <property type="entry name" value="PbH1"/>
    <property type="match status" value="7"/>
</dbReference>
<protein>
    <submittedName>
        <fullName evidence="2">Poly(Beta-D-mannuronate) lyase</fullName>
    </submittedName>
</protein>
<dbReference type="CDD" id="cd14251">
    <property type="entry name" value="PL-6"/>
    <property type="match status" value="1"/>
</dbReference>
<evidence type="ECO:0000313" key="3">
    <source>
        <dbReference type="Proteomes" id="UP000293874"/>
    </source>
</evidence>
<keyword evidence="3" id="KW-1185">Reference proteome</keyword>
<dbReference type="RefSeq" id="WP_207234202.1">
    <property type="nucleotide sequence ID" value="NZ_CP042431.1"/>
</dbReference>
<organism evidence="2 3">
    <name type="scientific">Pseudobacter ginsenosidimutans</name>
    <dbReference type="NCBI Taxonomy" id="661488"/>
    <lineage>
        <taxon>Bacteria</taxon>
        <taxon>Pseudomonadati</taxon>
        <taxon>Bacteroidota</taxon>
        <taxon>Chitinophagia</taxon>
        <taxon>Chitinophagales</taxon>
        <taxon>Chitinophagaceae</taxon>
        <taxon>Pseudobacter</taxon>
    </lineage>
</organism>
<feature type="signal peptide" evidence="1">
    <location>
        <begin position="1"/>
        <end position="25"/>
    </location>
</feature>
<dbReference type="InterPro" id="IPR039513">
    <property type="entry name" value="PL-6"/>
</dbReference>
<dbReference type="GO" id="GO:0016829">
    <property type="term" value="F:lyase activity"/>
    <property type="evidence" value="ECO:0007669"/>
    <property type="project" value="UniProtKB-KW"/>
</dbReference>
<dbReference type="NCBIfam" id="TIGR03804">
    <property type="entry name" value="para_beta_helix"/>
    <property type="match status" value="1"/>
</dbReference>
<dbReference type="InterPro" id="IPR006626">
    <property type="entry name" value="PbH1"/>
</dbReference>
<keyword evidence="1" id="KW-0732">Signal</keyword>
<dbReference type="EMBL" id="SGXA01000001">
    <property type="protein sequence ID" value="RZS75526.1"/>
    <property type="molecule type" value="Genomic_DNA"/>
</dbReference>
<feature type="chain" id="PRO_5020183846" evidence="1">
    <location>
        <begin position="26"/>
        <end position="777"/>
    </location>
</feature>
<name>A0A4V2F1Z8_9BACT</name>
<accession>A0A4V2F1Z8</accession>
<dbReference type="Pfam" id="PF14592">
    <property type="entry name" value="Chondroitinas_B"/>
    <property type="match status" value="1"/>
</dbReference>
<evidence type="ECO:0000313" key="2">
    <source>
        <dbReference type="EMBL" id="RZS75526.1"/>
    </source>
</evidence>
<evidence type="ECO:0000256" key="1">
    <source>
        <dbReference type="SAM" id="SignalP"/>
    </source>
</evidence>
<keyword evidence="2" id="KW-0456">Lyase</keyword>
<dbReference type="Proteomes" id="UP000293874">
    <property type="component" value="Unassembled WGS sequence"/>
</dbReference>
<sequence>MKKRNNPLLLIATLLLAMNAGYSQRIPVKDNQELKSALNKAKPGDSIVLANGTWKDMPLFITTSGSAEKPIVIMAETPGGVKCTGNSFIRFGSDHVTVSGLHFTDGYAVKESIVDFRKGDNLANHCRLTQCVFENFSKPSRSDDDHWITLWGKKNRIDHCVIGNKLNTGTTLIVELNDERSQHNEHSIDSNYFKGREPLGSNGGETIRIGVSRYSLTSSNTLVHHNYFERCNGEVEIISVKSCNNRLTENTFFESEGGLVLRHGSGNIVLNNIFIGNNKPYTGGVRVINPGHTVANNLFIDLAGKGFHGGFTVLNGVPGSPLNRYMQVTDTDIHHNTFVNCKTILFGAGKDEERTLPPARVTFRDNFIQTNNATVYEDANKDGGITFTNNRYSAKTVAAAPAGFVAEKPTLTAITWAGQQFKIPTGKYGADLSKLNWMSAANTGAVWFRPEQSVVRKPSVHTVAAADSQQLNAIINNAAPGDIIELTEVGLYKITDPLVISKPVVIQSAAGLKAKPELVSIATTGLPAFMVIESGGSLNAGGIIFNSAYENYGAVRSGIATASKPTSAHYILKVDGCEFINFGEGGHVCIKASKGTYADSVLISNCIFRNNAGMGIDYGAEKDDKGIYNVAYMRVENSVFANTLSGAINVYRGGNDESTTGPSVHINHCTFHNVENRMQGTVVKLIGVQVASITNSVFNFSGKGGRIIWLEEMAWDDLKVDYCNVYDSGRISTFFGKATGKNIRNRKPSFKDAASNDFRLAQTNGLIGNDNKPMGVL</sequence>
<reference evidence="2 3" key="1">
    <citation type="submission" date="2019-02" db="EMBL/GenBank/DDBJ databases">
        <title>Genomic Encyclopedia of Type Strains, Phase IV (KMG-IV): sequencing the most valuable type-strain genomes for metagenomic binning, comparative biology and taxonomic classification.</title>
        <authorList>
            <person name="Goeker M."/>
        </authorList>
    </citation>
    <scope>NUCLEOTIDE SEQUENCE [LARGE SCALE GENOMIC DNA]</scope>
    <source>
        <strain evidence="2 3">DSM 18116</strain>
    </source>
</reference>
<dbReference type="InterPro" id="IPR022441">
    <property type="entry name" value="Para_beta_helix_rpt-2"/>
</dbReference>